<feature type="region of interest" description="Disordered" evidence="1">
    <location>
        <begin position="21"/>
        <end position="73"/>
    </location>
</feature>
<accession>A0A917BLQ1</accession>
<proteinExistence type="predicted"/>
<dbReference type="PROSITE" id="PS51257">
    <property type="entry name" value="PROKAR_LIPOPROTEIN"/>
    <property type="match status" value="1"/>
</dbReference>
<dbReference type="Proteomes" id="UP000605670">
    <property type="component" value="Unassembled WGS sequence"/>
</dbReference>
<dbReference type="EMBL" id="BMEM01000002">
    <property type="protein sequence ID" value="GGF50702.1"/>
    <property type="molecule type" value="Genomic_DNA"/>
</dbReference>
<dbReference type="InterPro" id="IPR046281">
    <property type="entry name" value="DUF6318"/>
</dbReference>
<organism evidence="4 5">
    <name type="scientific">Ornithinimicrobium tianjinense</name>
    <dbReference type="NCBI Taxonomy" id="1195761"/>
    <lineage>
        <taxon>Bacteria</taxon>
        <taxon>Bacillati</taxon>
        <taxon>Actinomycetota</taxon>
        <taxon>Actinomycetes</taxon>
        <taxon>Micrococcales</taxon>
        <taxon>Ornithinimicrobiaceae</taxon>
        <taxon>Ornithinimicrobium</taxon>
    </lineage>
</organism>
<gene>
    <name evidence="4" type="ORF">GCM10011366_18160</name>
</gene>
<evidence type="ECO:0000256" key="2">
    <source>
        <dbReference type="SAM" id="SignalP"/>
    </source>
</evidence>
<feature type="compositionally biased region" description="Low complexity" evidence="1">
    <location>
        <begin position="33"/>
        <end position="55"/>
    </location>
</feature>
<reference evidence="4" key="1">
    <citation type="journal article" date="2014" name="Int. J. Syst. Evol. Microbiol.">
        <title>Complete genome sequence of Corynebacterium casei LMG S-19264T (=DSM 44701T), isolated from a smear-ripened cheese.</title>
        <authorList>
            <consortium name="US DOE Joint Genome Institute (JGI-PGF)"/>
            <person name="Walter F."/>
            <person name="Albersmeier A."/>
            <person name="Kalinowski J."/>
            <person name="Ruckert C."/>
        </authorList>
    </citation>
    <scope>NUCLEOTIDE SEQUENCE</scope>
    <source>
        <strain evidence="4">CGMCC 1.12160</strain>
    </source>
</reference>
<evidence type="ECO:0000259" key="3">
    <source>
        <dbReference type="Pfam" id="PF19843"/>
    </source>
</evidence>
<reference evidence="4" key="2">
    <citation type="submission" date="2020-09" db="EMBL/GenBank/DDBJ databases">
        <authorList>
            <person name="Sun Q."/>
            <person name="Zhou Y."/>
        </authorList>
    </citation>
    <scope>NUCLEOTIDE SEQUENCE</scope>
    <source>
        <strain evidence="4">CGMCC 1.12160</strain>
    </source>
</reference>
<feature type="signal peptide" evidence="2">
    <location>
        <begin position="1"/>
        <end position="26"/>
    </location>
</feature>
<name>A0A917BLQ1_9MICO</name>
<feature type="domain" description="DUF6318" evidence="3">
    <location>
        <begin position="55"/>
        <end position="112"/>
    </location>
</feature>
<keyword evidence="2" id="KW-0732">Signal</keyword>
<keyword evidence="5" id="KW-1185">Reference proteome</keyword>
<evidence type="ECO:0000256" key="1">
    <source>
        <dbReference type="SAM" id="MobiDB-lite"/>
    </source>
</evidence>
<evidence type="ECO:0000313" key="4">
    <source>
        <dbReference type="EMBL" id="GGF50702.1"/>
    </source>
</evidence>
<dbReference type="AlphaFoldDB" id="A0A917BLQ1"/>
<feature type="chain" id="PRO_5037182446" description="DUF6318 domain-containing protein" evidence="2">
    <location>
        <begin position="27"/>
        <end position="186"/>
    </location>
</feature>
<protein>
    <recommendedName>
        <fullName evidence="3">DUF6318 domain-containing protein</fullName>
    </recommendedName>
</protein>
<evidence type="ECO:0000313" key="5">
    <source>
        <dbReference type="Proteomes" id="UP000605670"/>
    </source>
</evidence>
<comment type="caution">
    <text evidence="4">The sequence shown here is derived from an EMBL/GenBank/DDBJ whole genome shotgun (WGS) entry which is preliminary data.</text>
</comment>
<dbReference type="Pfam" id="PF19843">
    <property type="entry name" value="DUF6318"/>
    <property type="match status" value="1"/>
</dbReference>
<sequence length="186" mass="19232">MNRLSIAAAVASLTLLAGCGSSTAPAQPPASEDALTTSAPPADAAATTTEAQQTEEAADDGPPTMPAEAKEQTEAGAEAFVDHYIDSFNYAFASANSEAMPVELSDARCQSCAGILGLIPETPKPGFTYLVVDDLRAVQSGESTIVSSDLTQSETAESAQQRGTAVFTLTWRDGWSVAEIQVEQAS</sequence>
<dbReference type="RefSeq" id="WP_188430014.1">
    <property type="nucleotide sequence ID" value="NZ_BAABKH010000001.1"/>
</dbReference>